<dbReference type="AlphaFoldDB" id="A0A2N3KZN5"/>
<feature type="transmembrane region" description="Helical" evidence="2">
    <location>
        <begin position="6"/>
        <end position="26"/>
    </location>
</feature>
<comment type="caution">
    <text evidence="4">The sequence shown here is derived from an EMBL/GenBank/DDBJ whole genome shotgun (WGS) entry which is preliminary data.</text>
</comment>
<dbReference type="InterPro" id="IPR045531">
    <property type="entry name" value="DUF6468"/>
</dbReference>
<accession>A0A2N3KZN5</accession>
<dbReference type="RefSeq" id="WP_101263929.1">
    <property type="nucleotide sequence ID" value="NZ_NWTK01000001.1"/>
</dbReference>
<reference evidence="4 5" key="1">
    <citation type="submission" date="2017-09" db="EMBL/GenBank/DDBJ databases">
        <title>Biodiversity and function of Thalassospira species in the particle-attached aromatic-hydrocarbon-degrading consortia from the surface seawater of the South China Sea.</title>
        <authorList>
            <person name="Dong C."/>
            <person name="Liu R."/>
            <person name="Shao Z."/>
        </authorList>
    </citation>
    <scope>NUCLEOTIDE SEQUENCE [LARGE SCALE GENOMIC DNA]</scope>
    <source>
        <strain evidence="4 5">CSC1P2</strain>
    </source>
</reference>
<protein>
    <recommendedName>
        <fullName evidence="3">DUF6468 domain-containing protein</fullName>
    </recommendedName>
</protein>
<feature type="region of interest" description="Disordered" evidence="1">
    <location>
        <begin position="153"/>
        <end position="210"/>
    </location>
</feature>
<feature type="compositionally biased region" description="Basic and acidic residues" evidence="1">
    <location>
        <begin position="177"/>
        <end position="195"/>
    </location>
</feature>
<feature type="domain" description="DUF6468" evidence="3">
    <location>
        <begin position="33"/>
        <end position="106"/>
    </location>
</feature>
<evidence type="ECO:0000256" key="2">
    <source>
        <dbReference type="SAM" id="Phobius"/>
    </source>
</evidence>
<keyword evidence="2" id="KW-0472">Membrane</keyword>
<name>A0A2N3KZN5_9PROT</name>
<evidence type="ECO:0000313" key="4">
    <source>
        <dbReference type="EMBL" id="PKR55940.1"/>
    </source>
</evidence>
<evidence type="ECO:0000256" key="1">
    <source>
        <dbReference type="SAM" id="MobiDB-lite"/>
    </source>
</evidence>
<dbReference type="Proteomes" id="UP000233597">
    <property type="component" value="Unassembled WGS sequence"/>
</dbReference>
<organism evidence="4 5">
    <name type="scientific">Thalassospira marina</name>
    <dbReference type="NCBI Taxonomy" id="2048283"/>
    <lineage>
        <taxon>Bacteria</taxon>
        <taxon>Pseudomonadati</taxon>
        <taxon>Pseudomonadota</taxon>
        <taxon>Alphaproteobacteria</taxon>
        <taxon>Rhodospirillales</taxon>
        <taxon>Thalassospiraceae</taxon>
        <taxon>Thalassospira</taxon>
    </lineage>
</organism>
<dbReference type="OrthoDB" id="7285081at2"/>
<feature type="compositionally biased region" description="Basic and acidic residues" evidence="1">
    <location>
        <begin position="153"/>
        <end position="163"/>
    </location>
</feature>
<dbReference type="EMBL" id="NWTK01000001">
    <property type="protein sequence ID" value="PKR55940.1"/>
    <property type="molecule type" value="Genomic_DNA"/>
</dbReference>
<gene>
    <name evidence="4" type="ORF">COO20_01595</name>
</gene>
<keyword evidence="2" id="KW-1133">Transmembrane helix</keyword>
<dbReference type="Pfam" id="PF20072">
    <property type="entry name" value="DUF6468"/>
    <property type="match status" value="1"/>
</dbReference>
<evidence type="ECO:0000259" key="3">
    <source>
        <dbReference type="Pfam" id="PF20072"/>
    </source>
</evidence>
<proteinExistence type="predicted"/>
<keyword evidence="2" id="KW-0812">Transmembrane</keyword>
<feature type="region of interest" description="Disordered" evidence="1">
    <location>
        <begin position="106"/>
        <end position="141"/>
    </location>
</feature>
<sequence>MDFEFYLDLLMIVLLLATIIYALMLNRRLAAFRRNREEMEQFLSAFNAATERAEILIQSLKEMASQSGDALREDIERATGLHEDLSFMVDRGDAIANRLEKAASGANAARKGPAASAEPGFATGGNTGVGAKPPLDDRNDRVGIETRAEELAARMVRDTEMKNSRNAYEGGNTRNAPIEDRGPSLSAREDRRANILDDDDADQDAGRSEAERELLAALRSVR</sequence>
<evidence type="ECO:0000313" key="5">
    <source>
        <dbReference type="Proteomes" id="UP000233597"/>
    </source>
</evidence>